<keyword evidence="3" id="KW-0472">Membrane</keyword>
<gene>
    <name evidence="5" type="ORF">JT362_30110</name>
</gene>
<comment type="caution">
    <text evidence="5">The sequence shown here is derived from an EMBL/GenBank/DDBJ whole genome shotgun (WGS) entry which is preliminary data.</text>
</comment>
<comment type="subcellular location">
    <subcellularLocation>
        <location evidence="1">Cell envelope</location>
    </subcellularLocation>
</comment>
<reference evidence="5 6" key="1">
    <citation type="submission" date="2021-02" db="EMBL/GenBank/DDBJ databases">
        <title>Actinophytocola xerophila sp. nov., isolated from soil of cotton cropping field.</title>
        <authorList>
            <person name="Huang R."/>
            <person name="Chen X."/>
            <person name="Ge X."/>
            <person name="Liu W."/>
        </authorList>
    </citation>
    <scope>NUCLEOTIDE SEQUENCE [LARGE SCALE GENOMIC DNA]</scope>
    <source>
        <strain evidence="5 6">S1-96</strain>
    </source>
</reference>
<proteinExistence type="inferred from homology"/>
<accession>A0ABT2JHY7</accession>
<dbReference type="Gene3D" id="2.50.20.20">
    <property type="match status" value="1"/>
</dbReference>
<dbReference type="RefSeq" id="WP_260195250.1">
    <property type="nucleotide sequence ID" value="NZ_JAFFZE010000024.1"/>
</dbReference>
<keyword evidence="4" id="KW-0732">Signal</keyword>
<evidence type="ECO:0000256" key="4">
    <source>
        <dbReference type="SAM" id="SignalP"/>
    </source>
</evidence>
<name>A0ABT2JHY7_9PSEU</name>
<dbReference type="InterPro" id="IPR009830">
    <property type="entry name" value="LppX/LprAFG"/>
</dbReference>
<dbReference type="InterPro" id="IPR029046">
    <property type="entry name" value="LolA/LolB/LppX"/>
</dbReference>
<evidence type="ECO:0000256" key="2">
    <source>
        <dbReference type="ARBA" id="ARBA00009194"/>
    </source>
</evidence>
<sequence length="230" mass="23713">MKRRILLAVLACAAVAATACSSDEPAGDLPDGAELLADAAASTAEIRSAHFTLTVNGEVPGLDVRSADGDLTREGGDGGAARGTVSMTLMGSLFEGEFVLVGDTAWIKGPTGDFQELPAAMVANLYDPAAILDPERGVANVLSNVREPVTEGAEDLDGVATYRVKGTVARDVISTLVPGLDSDVDVTFWLRRDEGHQPVKASVAVPADGDPTVDVTLSDVGKQVDITPPS</sequence>
<dbReference type="Pfam" id="PF07161">
    <property type="entry name" value="LppX_LprAFG"/>
    <property type="match status" value="1"/>
</dbReference>
<keyword evidence="3" id="KW-1003">Cell membrane</keyword>
<keyword evidence="5" id="KW-0449">Lipoprotein</keyword>
<feature type="signal peptide" evidence="4">
    <location>
        <begin position="1"/>
        <end position="21"/>
    </location>
</feature>
<dbReference type="SUPFAM" id="SSF89392">
    <property type="entry name" value="Prokaryotic lipoproteins and lipoprotein localization factors"/>
    <property type="match status" value="1"/>
</dbReference>
<comment type="similarity">
    <text evidence="2">Belongs to the LppX/LprAFG lipoprotein family.</text>
</comment>
<organism evidence="5 6">
    <name type="scientific">Actinophytocola gossypii</name>
    <dbReference type="NCBI Taxonomy" id="2812003"/>
    <lineage>
        <taxon>Bacteria</taxon>
        <taxon>Bacillati</taxon>
        <taxon>Actinomycetota</taxon>
        <taxon>Actinomycetes</taxon>
        <taxon>Pseudonocardiales</taxon>
        <taxon>Pseudonocardiaceae</taxon>
    </lineage>
</organism>
<evidence type="ECO:0000313" key="6">
    <source>
        <dbReference type="Proteomes" id="UP001156441"/>
    </source>
</evidence>
<dbReference type="EMBL" id="JAFFZE010000024">
    <property type="protein sequence ID" value="MCT2587386.1"/>
    <property type="molecule type" value="Genomic_DNA"/>
</dbReference>
<dbReference type="CDD" id="cd16334">
    <property type="entry name" value="LppX-like"/>
    <property type="match status" value="1"/>
</dbReference>
<evidence type="ECO:0000256" key="3">
    <source>
        <dbReference type="ARBA" id="ARBA00022475"/>
    </source>
</evidence>
<protein>
    <submittedName>
        <fullName evidence="5">LppX_LprAFG lipoprotein</fullName>
    </submittedName>
</protein>
<feature type="chain" id="PRO_5046036728" evidence="4">
    <location>
        <begin position="22"/>
        <end position="230"/>
    </location>
</feature>
<evidence type="ECO:0000313" key="5">
    <source>
        <dbReference type="EMBL" id="MCT2587386.1"/>
    </source>
</evidence>
<dbReference type="PROSITE" id="PS51257">
    <property type="entry name" value="PROKAR_LIPOPROTEIN"/>
    <property type="match status" value="1"/>
</dbReference>
<keyword evidence="6" id="KW-1185">Reference proteome</keyword>
<evidence type="ECO:0000256" key="1">
    <source>
        <dbReference type="ARBA" id="ARBA00004196"/>
    </source>
</evidence>
<dbReference type="Proteomes" id="UP001156441">
    <property type="component" value="Unassembled WGS sequence"/>
</dbReference>